<dbReference type="CDD" id="cd08422">
    <property type="entry name" value="PBP2_CrgA_like"/>
    <property type="match status" value="1"/>
</dbReference>
<dbReference type="EMBL" id="CP006986">
    <property type="protein sequence ID" value="AIC26303.1"/>
    <property type="molecule type" value="Genomic_DNA"/>
</dbReference>
<evidence type="ECO:0000313" key="9">
    <source>
        <dbReference type="EMBL" id="AIC26303.1"/>
    </source>
</evidence>
<dbReference type="AlphaFoldDB" id="A0A060HTQ6"/>
<dbReference type="GO" id="GO:0043565">
    <property type="term" value="F:sequence-specific DNA binding"/>
    <property type="evidence" value="ECO:0007669"/>
    <property type="project" value="TreeGrafter"/>
</dbReference>
<organism evidence="9 10">
    <name type="scientific">Rhizobium etli bv. mimosae str. IE4771</name>
    <dbReference type="NCBI Taxonomy" id="1432050"/>
    <lineage>
        <taxon>Bacteria</taxon>
        <taxon>Pseudomonadati</taxon>
        <taxon>Pseudomonadota</taxon>
        <taxon>Alphaproteobacteria</taxon>
        <taxon>Hyphomicrobiales</taxon>
        <taxon>Rhizobiaceae</taxon>
        <taxon>Rhizobium/Agrobacterium group</taxon>
        <taxon>Rhizobium</taxon>
    </lineage>
</organism>
<evidence type="ECO:0000256" key="3">
    <source>
        <dbReference type="ARBA" id="ARBA00023125"/>
    </source>
</evidence>
<dbReference type="FunFam" id="1.10.10.10:FF:000001">
    <property type="entry name" value="LysR family transcriptional regulator"/>
    <property type="match status" value="1"/>
</dbReference>
<gene>
    <name evidence="9" type="ORF">IE4771_CH01152</name>
</gene>
<dbReference type="Gene3D" id="3.40.190.290">
    <property type="match status" value="1"/>
</dbReference>
<keyword evidence="2" id="KW-0805">Transcription regulation</keyword>
<sequence>MLNLNDLLVFVQVVDHGGFAAAGRALRLPKSTLSKRLSELERKIGVRLIQRTSRSFAVTETGRDLYRHAAAMLIEAEAAEHVIKGRLAEPSGTVRITASLPIAQFRLAALLPRLAASYPKMRITLDVSDRFVDIVQEGFDIAIRNHFSPLPDNDLVQRRIDDDPTWLVASADYIREKGVCSRPEEASELDGLMASPSESVWTLRNGDGAVAKITPMPRYVANETISLLEAAKAGLGVTCLPSSFCAQLIASGALVRILPEWTGGGVTTTLLMPHRRGQLPSVRMVADYLIAELSRPRQDA</sequence>
<reference evidence="9 10" key="1">
    <citation type="submission" date="2013-12" db="EMBL/GenBank/DDBJ databases">
        <title>Complete genome sequence of Rhizobium etli bv. mimosae IE4771.</title>
        <authorList>
            <person name="Bustos P."/>
            <person name="Santamaria R.I."/>
            <person name="Lozano L."/>
            <person name="Ormeno-Orrillo E."/>
            <person name="Rogel M.A."/>
            <person name="Romero D."/>
            <person name="Cevallos M.A."/>
            <person name="Martinez-Romero E."/>
            <person name="Gonzalez V."/>
        </authorList>
    </citation>
    <scope>NUCLEOTIDE SEQUENCE [LARGE SCALE GENOMIC DNA]</scope>
    <source>
        <strain evidence="9 10">IE4771</strain>
    </source>
</reference>
<dbReference type="InterPro" id="IPR036390">
    <property type="entry name" value="WH_DNA-bd_sf"/>
</dbReference>
<dbReference type="RefSeq" id="WP_038687519.1">
    <property type="nucleotide sequence ID" value="NZ_CP006986.1"/>
</dbReference>
<dbReference type="KEGG" id="rei:IE4771_CH01152"/>
<dbReference type="InterPro" id="IPR000847">
    <property type="entry name" value="LysR_HTH_N"/>
</dbReference>
<dbReference type="InterPro" id="IPR058163">
    <property type="entry name" value="LysR-type_TF_proteobact-type"/>
</dbReference>
<evidence type="ECO:0000256" key="1">
    <source>
        <dbReference type="ARBA" id="ARBA00009437"/>
    </source>
</evidence>
<evidence type="ECO:0000256" key="7">
    <source>
        <dbReference type="ARBA" id="ARBA00083243"/>
    </source>
</evidence>
<evidence type="ECO:0000259" key="8">
    <source>
        <dbReference type="PROSITE" id="PS50931"/>
    </source>
</evidence>
<comment type="function">
    <text evidence="5">Transcriptional regulator of the ttuABCDE tartrate utilization operon.</text>
</comment>
<dbReference type="PANTHER" id="PTHR30537">
    <property type="entry name" value="HTH-TYPE TRANSCRIPTIONAL REGULATOR"/>
    <property type="match status" value="1"/>
</dbReference>
<dbReference type="Proteomes" id="UP000027180">
    <property type="component" value="Chromosome"/>
</dbReference>
<dbReference type="PANTHER" id="PTHR30537:SF31">
    <property type="entry name" value="TRANSCRIPTIONAL REGULATOR, LYSR FAMILY"/>
    <property type="match status" value="1"/>
</dbReference>
<evidence type="ECO:0000256" key="6">
    <source>
        <dbReference type="ARBA" id="ARBA00067332"/>
    </source>
</evidence>
<evidence type="ECO:0000256" key="4">
    <source>
        <dbReference type="ARBA" id="ARBA00023163"/>
    </source>
</evidence>
<dbReference type="SUPFAM" id="SSF53850">
    <property type="entry name" value="Periplasmic binding protein-like II"/>
    <property type="match status" value="1"/>
</dbReference>
<accession>A0A060HTQ6</accession>
<evidence type="ECO:0000256" key="2">
    <source>
        <dbReference type="ARBA" id="ARBA00023015"/>
    </source>
</evidence>
<dbReference type="HOGENOM" id="CLU_039613_16_2_5"/>
<proteinExistence type="inferred from homology"/>
<dbReference type="Pfam" id="PF00126">
    <property type="entry name" value="HTH_1"/>
    <property type="match status" value="1"/>
</dbReference>
<dbReference type="InterPro" id="IPR005119">
    <property type="entry name" value="LysR_subst-bd"/>
</dbReference>
<keyword evidence="4" id="KW-0804">Transcription</keyword>
<evidence type="ECO:0000313" key="10">
    <source>
        <dbReference type="Proteomes" id="UP000027180"/>
    </source>
</evidence>
<dbReference type="SUPFAM" id="SSF46785">
    <property type="entry name" value="Winged helix' DNA-binding domain"/>
    <property type="match status" value="1"/>
</dbReference>
<feature type="domain" description="HTH lysR-type" evidence="8">
    <location>
        <begin position="2"/>
        <end position="59"/>
    </location>
</feature>
<dbReference type="Gene3D" id="1.10.10.10">
    <property type="entry name" value="Winged helix-like DNA-binding domain superfamily/Winged helix DNA-binding domain"/>
    <property type="match status" value="1"/>
</dbReference>
<dbReference type="PROSITE" id="PS50931">
    <property type="entry name" value="HTH_LYSR"/>
    <property type="match status" value="1"/>
</dbReference>
<dbReference type="OrthoDB" id="9786526at2"/>
<dbReference type="GO" id="GO:0003700">
    <property type="term" value="F:DNA-binding transcription factor activity"/>
    <property type="evidence" value="ECO:0007669"/>
    <property type="project" value="InterPro"/>
</dbReference>
<comment type="similarity">
    <text evidence="1">Belongs to the LysR transcriptional regulatory family.</text>
</comment>
<protein>
    <recommendedName>
        <fullName evidence="6">HTH-type transcriptional regulator TtuA</fullName>
    </recommendedName>
    <alternativeName>
        <fullName evidence="7">Tartrate utilization transcriptional regulator</fullName>
    </alternativeName>
</protein>
<name>A0A060HTQ6_RHIET</name>
<dbReference type="GO" id="GO:0006351">
    <property type="term" value="P:DNA-templated transcription"/>
    <property type="evidence" value="ECO:0007669"/>
    <property type="project" value="TreeGrafter"/>
</dbReference>
<dbReference type="Pfam" id="PF03466">
    <property type="entry name" value="LysR_substrate"/>
    <property type="match status" value="1"/>
</dbReference>
<evidence type="ECO:0000256" key="5">
    <source>
        <dbReference type="ARBA" id="ARBA00054626"/>
    </source>
</evidence>
<dbReference type="InterPro" id="IPR036388">
    <property type="entry name" value="WH-like_DNA-bd_sf"/>
</dbReference>
<keyword evidence="3" id="KW-0238">DNA-binding</keyword>